<evidence type="ECO:0000313" key="1">
    <source>
        <dbReference type="EMBL" id="CAI3975501.1"/>
    </source>
</evidence>
<reference evidence="2" key="2">
    <citation type="submission" date="2024-04" db="EMBL/GenBank/DDBJ databases">
        <authorList>
            <person name="Chen Y."/>
            <person name="Shah S."/>
            <person name="Dougan E. K."/>
            <person name="Thang M."/>
            <person name="Chan C."/>
        </authorList>
    </citation>
    <scope>NUCLEOTIDE SEQUENCE [LARGE SCALE GENOMIC DNA]</scope>
</reference>
<dbReference type="EMBL" id="CAMXCT030000208">
    <property type="protein sequence ID" value="CAL4762813.1"/>
    <property type="molecule type" value="Genomic_DNA"/>
</dbReference>
<keyword evidence="3" id="KW-1185">Reference proteome</keyword>
<proteinExistence type="predicted"/>
<comment type="caution">
    <text evidence="1">The sequence shown here is derived from an EMBL/GenBank/DDBJ whole genome shotgun (WGS) entry which is preliminary data.</text>
</comment>
<dbReference type="AlphaFoldDB" id="A0A9P1FGU1"/>
<accession>A0A9P1FGU1</accession>
<dbReference type="EMBL" id="CAMXCT020000208">
    <property type="protein sequence ID" value="CAL1128876.1"/>
    <property type="molecule type" value="Genomic_DNA"/>
</dbReference>
<name>A0A9P1FGU1_9DINO</name>
<dbReference type="OrthoDB" id="10403110at2759"/>
<gene>
    <name evidence="1" type="ORF">C1SCF055_LOCUS3805</name>
</gene>
<dbReference type="EMBL" id="CAMXCT010000208">
    <property type="protein sequence ID" value="CAI3975501.1"/>
    <property type="molecule type" value="Genomic_DNA"/>
</dbReference>
<evidence type="ECO:0000313" key="3">
    <source>
        <dbReference type="Proteomes" id="UP001152797"/>
    </source>
</evidence>
<evidence type="ECO:0000313" key="2">
    <source>
        <dbReference type="EMBL" id="CAL1128876.1"/>
    </source>
</evidence>
<protein>
    <submittedName>
        <fullName evidence="1">Uncharacterized protein</fullName>
    </submittedName>
</protein>
<dbReference type="Proteomes" id="UP001152797">
    <property type="component" value="Unassembled WGS sequence"/>
</dbReference>
<reference evidence="1" key="1">
    <citation type="submission" date="2022-10" db="EMBL/GenBank/DDBJ databases">
        <authorList>
            <person name="Chen Y."/>
            <person name="Dougan E. K."/>
            <person name="Chan C."/>
            <person name="Rhodes N."/>
            <person name="Thang M."/>
        </authorList>
    </citation>
    <scope>NUCLEOTIDE SEQUENCE</scope>
</reference>
<organism evidence="1">
    <name type="scientific">Cladocopium goreaui</name>
    <dbReference type="NCBI Taxonomy" id="2562237"/>
    <lineage>
        <taxon>Eukaryota</taxon>
        <taxon>Sar</taxon>
        <taxon>Alveolata</taxon>
        <taxon>Dinophyceae</taxon>
        <taxon>Suessiales</taxon>
        <taxon>Symbiodiniaceae</taxon>
        <taxon>Cladocopium</taxon>
    </lineage>
</organism>
<sequence>MELSVHVNPSLRQTRQRTLPRGLQDRYASSVRQYLTQAMLQKGKELNSRRPVPRPCLIGSECQVRDPGCWSSVETDVG</sequence>